<gene>
    <name evidence="10" type="ORF">F8A88_00145</name>
</gene>
<feature type="transmembrane region" description="Helical" evidence="5">
    <location>
        <begin position="190"/>
        <end position="208"/>
    </location>
</feature>
<dbReference type="SMART" id="SM00304">
    <property type="entry name" value="HAMP"/>
    <property type="match status" value="3"/>
</dbReference>
<dbReference type="GO" id="GO:0016020">
    <property type="term" value="C:membrane"/>
    <property type="evidence" value="ECO:0007669"/>
    <property type="project" value="UniProtKB-SubCell"/>
</dbReference>
<accession>A0A6N6N5H5</accession>
<dbReference type="Proteomes" id="UP000438699">
    <property type="component" value="Unassembled WGS sequence"/>
</dbReference>
<dbReference type="PROSITE" id="PS50113">
    <property type="entry name" value="PAC"/>
    <property type="match status" value="1"/>
</dbReference>
<dbReference type="Pfam" id="PF00672">
    <property type="entry name" value="HAMP"/>
    <property type="match status" value="1"/>
</dbReference>
<dbReference type="GO" id="GO:0006935">
    <property type="term" value="P:chemotaxis"/>
    <property type="evidence" value="ECO:0007669"/>
    <property type="project" value="InterPro"/>
</dbReference>
<keyword evidence="11" id="KW-1185">Reference proteome</keyword>
<evidence type="ECO:0000256" key="2">
    <source>
        <dbReference type="ARBA" id="ARBA00023224"/>
    </source>
</evidence>
<dbReference type="AlphaFoldDB" id="A0A6N6N5H5"/>
<evidence type="ECO:0000259" key="9">
    <source>
        <dbReference type="PROSITE" id="PS50885"/>
    </source>
</evidence>
<evidence type="ECO:0000256" key="4">
    <source>
        <dbReference type="PROSITE-ProRule" id="PRU00284"/>
    </source>
</evidence>
<feature type="domain" description="PAS" evidence="7">
    <location>
        <begin position="260"/>
        <end position="318"/>
    </location>
</feature>
<keyword evidence="5" id="KW-1133">Transmembrane helix</keyword>
<dbReference type="InterPro" id="IPR013656">
    <property type="entry name" value="PAS_4"/>
</dbReference>
<dbReference type="CDD" id="cd06225">
    <property type="entry name" value="HAMP"/>
    <property type="match status" value="1"/>
</dbReference>
<dbReference type="Pfam" id="PF08448">
    <property type="entry name" value="PAS_4"/>
    <property type="match status" value="1"/>
</dbReference>
<dbReference type="CDD" id="cd11386">
    <property type="entry name" value="MCP_signal"/>
    <property type="match status" value="1"/>
</dbReference>
<dbReference type="Pfam" id="PF00015">
    <property type="entry name" value="MCPsignal"/>
    <property type="match status" value="1"/>
</dbReference>
<keyword evidence="5" id="KW-0812">Transmembrane</keyword>
<dbReference type="SMART" id="SM00086">
    <property type="entry name" value="PAC"/>
    <property type="match status" value="1"/>
</dbReference>
<dbReference type="PROSITE" id="PS50111">
    <property type="entry name" value="CHEMOTAXIS_TRANSDUC_2"/>
    <property type="match status" value="1"/>
</dbReference>
<dbReference type="InterPro" id="IPR035965">
    <property type="entry name" value="PAS-like_dom_sf"/>
</dbReference>
<evidence type="ECO:0000259" key="7">
    <source>
        <dbReference type="PROSITE" id="PS50112"/>
    </source>
</evidence>
<feature type="domain" description="HAMP" evidence="9">
    <location>
        <begin position="210"/>
        <end position="262"/>
    </location>
</feature>
<dbReference type="Gene3D" id="3.30.450.290">
    <property type="match status" value="1"/>
</dbReference>
<dbReference type="SMART" id="SM00091">
    <property type="entry name" value="PAS"/>
    <property type="match status" value="1"/>
</dbReference>
<dbReference type="PROSITE" id="PS50885">
    <property type="entry name" value="HAMP"/>
    <property type="match status" value="1"/>
</dbReference>
<dbReference type="InterPro" id="IPR000700">
    <property type="entry name" value="PAS-assoc_C"/>
</dbReference>
<dbReference type="EMBL" id="WAIE01000001">
    <property type="protein sequence ID" value="KAB1442725.1"/>
    <property type="molecule type" value="Genomic_DNA"/>
</dbReference>
<dbReference type="RefSeq" id="WP_151148917.1">
    <property type="nucleotide sequence ID" value="NZ_WAIE01000001.1"/>
</dbReference>
<proteinExistence type="inferred from homology"/>
<keyword evidence="5" id="KW-0472">Membrane</keyword>
<dbReference type="SMART" id="SM00283">
    <property type="entry name" value="MA"/>
    <property type="match status" value="1"/>
</dbReference>
<evidence type="ECO:0000256" key="5">
    <source>
        <dbReference type="SAM" id="Phobius"/>
    </source>
</evidence>
<evidence type="ECO:0000256" key="1">
    <source>
        <dbReference type="ARBA" id="ARBA00004370"/>
    </source>
</evidence>
<evidence type="ECO:0000313" key="10">
    <source>
        <dbReference type="EMBL" id="KAB1442725.1"/>
    </source>
</evidence>
<dbReference type="InterPro" id="IPR000014">
    <property type="entry name" value="PAS"/>
</dbReference>
<dbReference type="PRINTS" id="PR00260">
    <property type="entry name" value="CHEMTRNSDUCR"/>
</dbReference>
<sequence length="671" mass="72237">MNVLRKSLGAKVVLLTSLLTVVAFTGLFLWNSYVTYNSMHVSVHESADRIGDMLYMAIEEPMSIGDNAGTVGKFAQMAERYTDVRAYLVDYKGEITYSTNADTVRKSVFDVRSEGFLPGLVKEGLKKGIQEGDLLDIDGRLHFGEVKTIRNEPSCYHCHGKSREILGALVTTIDVSPQYAAMKADQIKSAGISLFSVLALLAALIVFIRTNVVNRIKIIASATEEVSKGNLDAQFSVKGGDELASLGVYLSNMVDQIKDQLQYNRSVLSGIIVPLFVTDDRERFQFVNKPLEEIFGCPAEEVQGRTVTDVFDCVEGEETCDAAHVIESGETISGAFRYTNREGRAVPLHFECSPLKDSEGKTVGAIGVLIDLTREEADKANIEQQRQNLLVVANEVTEVAMTLNRASEELSAQMDQLAGGVDTTADQTSQVATAMEQMNSTVLEVARNAAETADASGNANKVAEEGGQVVRNAVGEINEVANTTESLATSLGELSQHAEGIGQVINVINDIADQTNLLALNAAIEAARAGEAGRGFAVVADEVRKLAEKTMDATKEVEGAINRIQQSTTEVVSEMDGTRERVLNASEMAQGSGEVLEKIVEEAGRIATMVSGIAAAAEEQSATSDEINSGVTQINDLSQEVLAGIRESNNGIQEVAEMSQKLATLVEKFKN</sequence>
<dbReference type="PANTHER" id="PTHR32089:SF112">
    <property type="entry name" value="LYSOZYME-LIKE PROTEIN-RELATED"/>
    <property type="match status" value="1"/>
</dbReference>
<organism evidence="10 11">
    <name type="scientific">Pseudodesulfovibrio senegalensis</name>
    <dbReference type="NCBI Taxonomy" id="1721087"/>
    <lineage>
        <taxon>Bacteria</taxon>
        <taxon>Pseudomonadati</taxon>
        <taxon>Thermodesulfobacteriota</taxon>
        <taxon>Desulfovibrionia</taxon>
        <taxon>Desulfovibrionales</taxon>
        <taxon>Desulfovibrionaceae</taxon>
    </lineage>
</organism>
<dbReference type="SUPFAM" id="SSF55785">
    <property type="entry name" value="PYP-like sensor domain (PAS domain)"/>
    <property type="match status" value="1"/>
</dbReference>
<dbReference type="InterPro" id="IPR003660">
    <property type="entry name" value="HAMP_dom"/>
</dbReference>
<comment type="similarity">
    <text evidence="3">Belongs to the methyl-accepting chemotaxis (MCP) protein family.</text>
</comment>
<keyword evidence="2 4" id="KW-0807">Transducer</keyword>
<evidence type="ECO:0000256" key="3">
    <source>
        <dbReference type="ARBA" id="ARBA00029447"/>
    </source>
</evidence>
<dbReference type="FunFam" id="1.10.287.950:FF:000001">
    <property type="entry name" value="Methyl-accepting chemotaxis sensory transducer"/>
    <property type="match status" value="1"/>
</dbReference>
<feature type="domain" description="Methyl-accepting transducer" evidence="6">
    <location>
        <begin position="399"/>
        <end position="635"/>
    </location>
</feature>
<dbReference type="Gene3D" id="6.10.340.10">
    <property type="match status" value="1"/>
</dbReference>
<dbReference type="Gene3D" id="1.10.287.950">
    <property type="entry name" value="Methyl-accepting chemotaxis protein"/>
    <property type="match status" value="1"/>
</dbReference>
<feature type="domain" description="PAC" evidence="8">
    <location>
        <begin position="332"/>
        <end position="384"/>
    </location>
</feature>
<dbReference type="PANTHER" id="PTHR32089">
    <property type="entry name" value="METHYL-ACCEPTING CHEMOTAXIS PROTEIN MCPB"/>
    <property type="match status" value="1"/>
</dbReference>
<dbReference type="GO" id="GO:0007165">
    <property type="term" value="P:signal transduction"/>
    <property type="evidence" value="ECO:0007669"/>
    <property type="project" value="UniProtKB-KW"/>
</dbReference>
<evidence type="ECO:0000313" key="11">
    <source>
        <dbReference type="Proteomes" id="UP000438699"/>
    </source>
</evidence>
<dbReference type="GO" id="GO:0004888">
    <property type="term" value="F:transmembrane signaling receptor activity"/>
    <property type="evidence" value="ECO:0007669"/>
    <property type="project" value="InterPro"/>
</dbReference>
<dbReference type="PROSITE" id="PS50112">
    <property type="entry name" value="PAS"/>
    <property type="match status" value="1"/>
</dbReference>
<dbReference type="OrthoDB" id="9816383at2"/>
<dbReference type="CDD" id="cd00130">
    <property type="entry name" value="PAS"/>
    <property type="match status" value="1"/>
</dbReference>
<reference evidence="10 11" key="1">
    <citation type="journal article" date="2017" name="Int. J. Syst. Evol. Microbiol.">
        <title>Desulfovibrio senegalensis sp. nov., a mesophilic sulfate reducer isolated from marine sediment.</title>
        <authorList>
            <person name="Thioye A."/>
            <person name="Gam Z.B.A."/>
            <person name="Mbengue M."/>
            <person name="Cayol J.L."/>
            <person name="Joseph-Bartoli M."/>
            <person name="Toure-Kane C."/>
            <person name="Labat M."/>
        </authorList>
    </citation>
    <scope>NUCLEOTIDE SEQUENCE [LARGE SCALE GENOMIC DNA]</scope>
    <source>
        <strain evidence="10 11">DSM 101509</strain>
    </source>
</reference>
<dbReference type="SUPFAM" id="SSF58104">
    <property type="entry name" value="Methyl-accepting chemotaxis protein (MCP) signaling domain"/>
    <property type="match status" value="1"/>
</dbReference>
<comment type="caution">
    <text evidence="10">The sequence shown here is derived from an EMBL/GenBank/DDBJ whole genome shotgun (WGS) entry which is preliminary data.</text>
</comment>
<name>A0A6N6N5H5_9BACT</name>
<dbReference type="InterPro" id="IPR001610">
    <property type="entry name" value="PAC"/>
</dbReference>
<evidence type="ECO:0000259" key="6">
    <source>
        <dbReference type="PROSITE" id="PS50111"/>
    </source>
</evidence>
<dbReference type="InterPro" id="IPR004090">
    <property type="entry name" value="Chemotax_Me-accpt_rcpt"/>
</dbReference>
<feature type="transmembrane region" description="Helical" evidence="5">
    <location>
        <begin position="12"/>
        <end position="30"/>
    </location>
</feature>
<protein>
    <submittedName>
        <fullName evidence="10">PAS domain-containing protein</fullName>
    </submittedName>
</protein>
<evidence type="ECO:0000259" key="8">
    <source>
        <dbReference type="PROSITE" id="PS50113"/>
    </source>
</evidence>
<dbReference type="Gene3D" id="3.30.450.20">
    <property type="entry name" value="PAS domain"/>
    <property type="match status" value="1"/>
</dbReference>
<dbReference type="InterPro" id="IPR004089">
    <property type="entry name" value="MCPsignal_dom"/>
</dbReference>
<comment type="subcellular location">
    <subcellularLocation>
        <location evidence="1">Membrane</location>
    </subcellularLocation>
</comment>
<dbReference type="NCBIfam" id="TIGR00229">
    <property type="entry name" value="sensory_box"/>
    <property type="match status" value="1"/>
</dbReference>